<evidence type="ECO:0000313" key="1">
    <source>
        <dbReference type="EMBL" id="NTF39391.1"/>
    </source>
</evidence>
<evidence type="ECO:0000313" key="3">
    <source>
        <dbReference type="Proteomes" id="UP000663912"/>
    </source>
</evidence>
<evidence type="ECO:0000313" key="4">
    <source>
        <dbReference type="Proteomes" id="UP000822331"/>
    </source>
</evidence>
<accession>A0AAE7USW0</accession>
<reference evidence="1 4" key="1">
    <citation type="journal article" date="2020" name="Science">
        <title>Unexpected conservation and global transmission of agrobacterial virulence plasmids.</title>
        <authorList>
            <person name="Weisberg A.J."/>
            <person name="Davis E.W. 2nd"/>
            <person name="Tabima J."/>
            <person name="Belcher M.S."/>
            <person name="Miller M."/>
            <person name="Kuo C.H."/>
            <person name="Loper J.E."/>
            <person name="Grunwald N.J."/>
            <person name="Putnam M.L."/>
            <person name="Chang J.H."/>
        </authorList>
    </citation>
    <scope>NUCLEOTIDE SEQUENCE [LARGE SCALE GENOMIC DNA]</scope>
    <source>
        <strain evidence="1 4">A19/93</strain>
    </source>
</reference>
<dbReference type="RefSeq" id="WP_158006438.1">
    <property type="nucleotide sequence ID" value="NZ_CP049207.1"/>
</dbReference>
<gene>
    <name evidence="1" type="ORF">G6L72_22045</name>
    <name evidence="2" type="ORF">G6M88_21950</name>
</gene>
<dbReference type="KEGG" id="arui:G6M88_21950"/>
<reference evidence="2" key="2">
    <citation type="submission" date="2020-02" db="EMBL/GenBank/DDBJ databases">
        <title>Unexpected conservation and global transmission of agrobacterial virulence plasmids.</title>
        <authorList>
            <person name="Weisberg A.J."/>
            <person name="Davis E.W. II"/>
            <person name="Tabima J.R."/>
            <person name="Belcher M.S."/>
            <person name="Miller M."/>
            <person name="Kuo C.-H."/>
            <person name="Loper J.E."/>
            <person name="Grunwald N.J."/>
            <person name="Putnam M.L."/>
            <person name="Chang J.H."/>
        </authorList>
    </citation>
    <scope>NUCLEOTIDE SEQUENCE</scope>
    <source>
        <strain evidence="2">W2/73</strain>
    </source>
</reference>
<keyword evidence="4" id="KW-1185">Reference proteome</keyword>
<dbReference type="EMBL" id="CP049207">
    <property type="protein sequence ID" value="QTG03027.1"/>
    <property type="molecule type" value="Genomic_DNA"/>
</dbReference>
<dbReference type="AlphaFoldDB" id="A0AAE7USW0"/>
<sequence length="244" mass="26524">MVFAQQSLFRRQQKRITNVMRARKAMALALSGVIAAMTLGHISAFGGAMTRSEIIQKIEASALELEIGSIFELELGEPPQIDGDEFIITPEGSQQFAMDGSGGSFNLMPDGRILLIDSEGSFGIVASDFNEFVAIATGLPSWRDALRFVGEPDLQQTRAAWAAYVQQWGLDLALNKPWPYDAGGYSIATPGAAREAIRKRLGVEASADPLAALYRAVNELNDGVAVSWQGEPLFLFGRQPYTRP</sequence>
<dbReference type="Proteomes" id="UP000663912">
    <property type="component" value="Chromosome 2"/>
</dbReference>
<organism evidence="2 3">
    <name type="scientific">Agrobacterium rubi</name>
    <dbReference type="NCBI Taxonomy" id="28099"/>
    <lineage>
        <taxon>Bacteria</taxon>
        <taxon>Pseudomonadati</taxon>
        <taxon>Pseudomonadota</taxon>
        <taxon>Alphaproteobacteria</taxon>
        <taxon>Hyphomicrobiales</taxon>
        <taxon>Rhizobiaceae</taxon>
        <taxon>Rhizobium/Agrobacterium group</taxon>
        <taxon>Agrobacterium</taxon>
    </lineage>
</organism>
<proteinExistence type="predicted"/>
<dbReference type="EMBL" id="JAAMCP010000012">
    <property type="protein sequence ID" value="NTF39391.1"/>
    <property type="molecule type" value="Genomic_DNA"/>
</dbReference>
<dbReference type="Proteomes" id="UP000822331">
    <property type="component" value="Unassembled WGS sequence"/>
</dbReference>
<protein>
    <submittedName>
        <fullName evidence="2">Uncharacterized protein</fullName>
    </submittedName>
</protein>
<name>A0AAE7USW0_9HYPH</name>
<evidence type="ECO:0000313" key="2">
    <source>
        <dbReference type="EMBL" id="QTG03027.1"/>
    </source>
</evidence>